<feature type="compositionally biased region" description="Low complexity" evidence="2">
    <location>
        <begin position="180"/>
        <end position="193"/>
    </location>
</feature>
<feature type="coiled-coil region" evidence="1">
    <location>
        <begin position="92"/>
        <end position="119"/>
    </location>
</feature>
<feature type="region of interest" description="Disordered" evidence="2">
    <location>
        <begin position="162"/>
        <end position="193"/>
    </location>
</feature>
<reference evidence="3" key="1">
    <citation type="journal article" date="2021" name="Proc. Natl. Acad. Sci. U.S.A.">
        <title>A Catalog of Tens of Thousands of Viruses from Human Metagenomes Reveals Hidden Associations with Chronic Diseases.</title>
        <authorList>
            <person name="Tisza M.J."/>
            <person name="Buck C.B."/>
        </authorList>
    </citation>
    <scope>NUCLEOTIDE SEQUENCE</scope>
    <source>
        <strain evidence="3">CtiX384</strain>
    </source>
</reference>
<evidence type="ECO:0000256" key="1">
    <source>
        <dbReference type="SAM" id="Coils"/>
    </source>
</evidence>
<feature type="region of interest" description="Disordered" evidence="2">
    <location>
        <begin position="61"/>
        <end position="91"/>
    </location>
</feature>
<sequence length="193" mass="21415">MKKKFLTALSVKCKSYGLTDKALDELVELGSKDLAEDATDEDIEKAVDLLVPFAKAMQGEITRKTSKKKPSVKPSDDEGDDEGNDEKAPKWFAPYKEKMEALETENAALKAKEKANERASLISEKAKKLGIPDYLMKRVSFADDADIDKELEEYKQELVSNNLVPKEQANEKGTKEEAMKAAADAWAKTLPDA</sequence>
<accession>A0A8S5TB95</accession>
<name>A0A8S5TB95_9CAUD</name>
<protein>
    <submittedName>
        <fullName evidence="3">Uncharacterized protein</fullName>
    </submittedName>
</protein>
<evidence type="ECO:0000256" key="2">
    <source>
        <dbReference type="SAM" id="MobiDB-lite"/>
    </source>
</evidence>
<proteinExistence type="predicted"/>
<feature type="compositionally biased region" description="Basic and acidic residues" evidence="2">
    <location>
        <begin position="168"/>
        <end position="179"/>
    </location>
</feature>
<dbReference type="EMBL" id="BK032790">
    <property type="protein sequence ID" value="DAF60545.1"/>
    <property type="molecule type" value="Genomic_DNA"/>
</dbReference>
<organism evidence="3">
    <name type="scientific">Myoviridae sp. ctiX384</name>
    <dbReference type="NCBI Taxonomy" id="2827702"/>
    <lineage>
        <taxon>Viruses</taxon>
        <taxon>Duplodnaviria</taxon>
        <taxon>Heunggongvirae</taxon>
        <taxon>Uroviricota</taxon>
        <taxon>Caudoviricetes</taxon>
    </lineage>
</organism>
<keyword evidence="1" id="KW-0175">Coiled coil</keyword>
<evidence type="ECO:0000313" key="3">
    <source>
        <dbReference type="EMBL" id="DAF60545.1"/>
    </source>
</evidence>